<evidence type="ECO:0000256" key="7">
    <source>
        <dbReference type="ARBA" id="ARBA00019373"/>
    </source>
</evidence>
<keyword evidence="9" id="KW-0444">Lipid biosynthesis</keyword>
<feature type="transmembrane region" description="Helical" evidence="19">
    <location>
        <begin position="177"/>
        <end position="195"/>
    </location>
</feature>
<dbReference type="GO" id="GO:0016024">
    <property type="term" value="P:CDP-diacylglycerol biosynthetic process"/>
    <property type="evidence" value="ECO:0007669"/>
    <property type="project" value="TreeGrafter"/>
</dbReference>
<evidence type="ECO:0000313" key="20">
    <source>
        <dbReference type="EMBL" id="HIX53698.1"/>
    </source>
</evidence>
<protein>
    <recommendedName>
        <fullName evidence="7 18">Phosphatidate cytidylyltransferase</fullName>
        <ecNumber evidence="6 18">2.7.7.41</ecNumber>
    </recommendedName>
</protein>
<evidence type="ECO:0000256" key="11">
    <source>
        <dbReference type="ARBA" id="ARBA00022692"/>
    </source>
</evidence>
<organism evidence="20 21">
    <name type="scientific">Candidatus Sphingobacterium stercoripullorum</name>
    <dbReference type="NCBI Taxonomy" id="2838759"/>
    <lineage>
        <taxon>Bacteria</taxon>
        <taxon>Pseudomonadati</taxon>
        <taxon>Bacteroidota</taxon>
        <taxon>Sphingobacteriia</taxon>
        <taxon>Sphingobacteriales</taxon>
        <taxon>Sphingobacteriaceae</taxon>
        <taxon>Sphingobacterium</taxon>
    </lineage>
</organism>
<dbReference type="InterPro" id="IPR000374">
    <property type="entry name" value="PC_trans"/>
</dbReference>
<dbReference type="GO" id="GO:0005886">
    <property type="term" value="C:plasma membrane"/>
    <property type="evidence" value="ECO:0007669"/>
    <property type="project" value="UniProtKB-SubCell"/>
</dbReference>
<evidence type="ECO:0000256" key="5">
    <source>
        <dbReference type="ARBA" id="ARBA00010185"/>
    </source>
</evidence>
<dbReference type="AlphaFoldDB" id="A0A9D1W7M4"/>
<feature type="transmembrane region" description="Helical" evidence="19">
    <location>
        <begin position="135"/>
        <end position="156"/>
    </location>
</feature>
<evidence type="ECO:0000256" key="18">
    <source>
        <dbReference type="RuleBase" id="RU003938"/>
    </source>
</evidence>
<evidence type="ECO:0000256" key="19">
    <source>
        <dbReference type="SAM" id="Phobius"/>
    </source>
</evidence>
<dbReference type="Proteomes" id="UP000824156">
    <property type="component" value="Unassembled WGS sequence"/>
</dbReference>
<keyword evidence="15 19" id="KW-0472">Membrane</keyword>
<evidence type="ECO:0000313" key="21">
    <source>
        <dbReference type="Proteomes" id="UP000824156"/>
    </source>
</evidence>
<dbReference type="PROSITE" id="PS01315">
    <property type="entry name" value="CDS"/>
    <property type="match status" value="1"/>
</dbReference>
<gene>
    <name evidence="20" type="ORF">H9853_01625</name>
</gene>
<feature type="transmembrane region" description="Helical" evidence="19">
    <location>
        <begin position="6"/>
        <end position="38"/>
    </location>
</feature>
<evidence type="ECO:0000256" key="1">
    <source>
        <dbReference type="ARBA" id="ARBA00001698"/>
    </source>
</evidence>
<keyword evidence="11 18" id="KW-0812">Transmembrane</keyword>
<comment type="pathway">
    <text evidence="4">Lipid metabolism.</text>
</comment>
<keyword evidence="8" id="KW-1003">Cell membrane</keyword>
<reference evidence="20" key="1">
    <citation type="journal article" date="2021" name="PeerJ">
        <title>Extensive microbial diversity within the chicken gut microbiome revealed by metagenomics and culture.</title>
        <authorList>
            <person name="Gilroy R."/>
            <person name="Ravi A."/>
            <person name="Getino M."/>
            <person name="Pursley I."/>
            <person name="Horton D.L."/>
            <person name="Alikhan N.F."/>
            <person name="Baker D."/>
            <person name="Gharbi K."/>
            <person name="Hall N."/>
            <person name="Watson M."/>
            <person name="Adriaenssens E.M."/>
            <person name="Foster-Nyarko E."/>
            <person name="Jarju S."/>
            <person name="Secka A."/>
            <person name="Antonio M."/>
            <person name="Oren A."/>
            <person name="Chaudhuri R.R."/>
            <person name="La Ragione R."/>
            <person name="Hildebrand F."/>
            <person name="Pallen M.J."/>
        </authorList>
    </citation>
    <scope>NUCLEOTIDE SEQUENCE</scope>
    <source>
        <strain evidence="20">1719</strain>
    </source>
</reference>
<comment type="subcellular location">
    <subcellularLocation>
        <location evidence="2">Cell membrane</location>
        <topology evidence="2">Multi-pass membrane protein</topology>
    </subcellularLocation>
</comment>
<sequence>MKTRAITGFFFVLVLLATILWNGWMFLAIFSAISLLALKEFFELSDTMEINAYKPAGYLIGFSFIIINLLISGLGYSAATIALSIPFILFTFIYTLFDRSTRALVRLNITVFAPIYSVLPFLLFINLGFQSESYSYSIPLGFIILLWASDTGAYLFGKSFGKKKLFERLSPNKTWEGFFGGVITSVIAAAIYHHFTQQVDLIFWLLSAVIISSTGTLGDLFESLLKRKAGVKDSGHLLPGHGGVLDRFDGLLFSAPLINLVLIFWI</sequence>
<feature type="transmembrane region" description="Helical" evidence="19">
    <location>
        <begin position="201"/>
        <end position="221"/>
    </location>
</feature>
<keyword evidence="13 19" id="KW-1133">Transmembrane helix</keyword>
<evidence type="ECO:0000256" key="16">
    <source>
        <dbReference type="ARBA" id="ARBA00023209"/>
    </source>
</evidence>
<keyword evidence="12 18" id="KW-0548">Nucleotidyltransferase</keyword>
<reference evidence="20" key="2">
    <citation type="submission" date="2021-04" db="EMBL/GenBank/DDBJ databases">
        <authorList>
            <person name="Gilroy R."/>
        </authorList>
    </citation>
    <scope>NUCLEOTIDE SEQUENCE</scope>
    <source>
        <strain evidence="20">1719</strain>
    </source>
</reference>
<feature type="transmembrane region" description="Helical" evidence="19">
    <location>
        <begin position="109"/>
        <end position="129"/>
    </location>
</feature>
<keyword evidence="14" id="KW-0443">Lipid metabolism</keyword>
<proteinExistence type="inferred from homology"/>
<evidence type="ECO:0000256" key="10">
    <source>
        <dbReference type="ARBA" id="ARBA00022679"/>
    </source>
</evidence>
<evidence type="ECO:0000256" key="3">
    <source>
        <dbReference type="ARBA" id="ARBA00005119"/>
    </source>
</evidence>
<dbReference type="PANTHER" id="PTHR46382">
    <property type="entry name" value="PHOSPHATIDATE CYTIDYLYLTRANSFERASE"/>
    <property type="match status" value="1"/>
</dbReference>
<evidence type="ECO:0000256" key="15">
    <source>
        <dbReference type="ARBA" id="ARBA00023136"/>
    </source>
</evidence>
<evidence type="ECO:0000256" key="2">
    <source>
        <dbReference type="ARBA" id="ARBA00004651"/>
    </source>
</evidence>
<evidence type="ECO:0000256" key="4">
    <source>
        <dbReference type="ARBA" id="ARBA00005189"/>
    </source>
</evidence>
<keyword evidence="17" id="KW-1208">Phospholipid metabolism</keyword>
<dbReference type="PANTHER" id="PTHR46382:SF1">
    <property type="entry name" value="PHOSPHATIDATE CYTIDYLYLTRANSFERASE"/>
    <property type="match status" value="1"/>
</dbReference>
<evidence type="ECO:0000256" key="13">
    <source>
        <dbReference type="ARBA" id="ARBA00022989"/>
    </source>
</evidence>
<keyword evidence="10 18" id="KW-0808">Transferase</keyword>
<comment type="catalytic activity">
    <reaction evidence="1 18">
        <text>a 1,2-diacyl-sn-glycero-3-phosphate + CTP + H(+) = a CDP-1,2-diacyl-sn-glycerol + diphosphate</text>
        <dbReference type="Rhea" id="RHEA:16229"/>
        <dbReference type="ChEBI" id="CHEBI:15378"/>
        <dbReference type="ChEBI" id="CHEBI:33019"/>
        <dbReference type="ChEBI" id="CHEBI:37563"/>
        <dbReference type="ChEBI" id="CHEBI:58332"/>
        <dbReference type="ChEBI" id="CHEBI:58608"/>
        <dbReference type="EC" id="2.7.7.41"/>
    </reaction>
</comment>
<comment type="caution">
    <text evidence="20">The sequence shown here is derived from an EMBL/GenBank/DDBJ whole genome shotgun (WGS) entry which is preliminary data.</text>
</comment>
<feature type="transmembrane region" description="Helical" evidence="19">
    <location>
        <begin position="50"/>
        <end position="71"/>
    </location>
</feature>
<dbReference type="GO" id="GO:0004605">
    <property type="term" value="F:phosphatidate cytidylyltransferase activity"/>
    <property type="evidence" value="ECO:0007669"/>
    <property type="project" value="UniProtKB-EC"/>
</dbReference>
<evidence type="ECO:0000256" key="17">
    <source>
        <dbReference type="ARBA" id="ARBA00023264"/>
    </source>
</evidence>
<evidence type="ECO:0000256" key="6">
    <source>
        <dbReference type="ARBA" id="ARBA00012487"/>
    </source>
</evidence>
<evidence type="ECO:0000256" key="8">
    <source>
        <dbReference type="ARBA" id="ARBA00022475"/>
    </source>
</evidence>
<evidence type="ECO:0000256" key="9">
    <source>
        <dbReference type="ARBA" id="ARBA00022516"/>
    </source>
</evidence>
<dbReference type="Pfam" id="PF01148">
    <property type="entry name" value="CTP_transf_1"/>
    <property type="match status" value="1"/>
</dbReference>
<name>A0A9D1W7M4_9SPHI</name>
<dbReference type="EMBL" id="DXEZ01000045">
    <property type="protein sequence ID" value="HIX53698.1"/>
    <property type="molecule type" value="Genomic_DNA"/>
</dbReference>
<evidence type="ECO:0000256" key="14">
    <source>
        <dbReference type="ARBA" id="ARBA00023098"/>
    </source>
</evidence>
<comment type="similarity">
    <text evidence="5 18">Belongs to the CDS family.</text>
</comment>
<keyword evidence="16" id="KW-0594">Phospholipid biosynthesis</keyword>
<comment type="pathway">
    <text evidence="3 18">Phospholipid metabolism; CDP-diacylglycerol biosynthesis; CDP-diacylglycerol from sn-glycerol 3-phosphate: step 3/3.</text>
</comment>
<evidence type="ECO:0000256" key="12">
    <source>
        <dbReference type="ARBA" id="ARBA00022695"/>
    </source>
</evidence>
<dbReference type="EC" id="2.7.7.41" evidence="6 18"/>
<accession>A0A9D1W7M4</accession>